<name>A0A101RLJ4_9ACTN</name>
<proteinExistence type="predicted"/>
<dbReference type="EMBL" id="LMWU01000070">
    <property type="protein sequence ID" value="KUN57623.1"/>
    <property type="molecule type" value="Genomic_DNA"/>
</dbReference>
<evidence type="ECO:0000313" key="2">
    <source>
        <dbReference type="Proteomes" id="UP000053669"/>
    </source>
</evidence>
<organism evidence="1 2">
    <name type="scientific">Streptomyces canus</name>
    <dbReference type="NCBI Taxonomy" id="58343"/>
    <lineage>
        <taxon>Bacteria</taxon>
        <taxon>Bacillati</taxon>
        <taxon>Actinomycetota</taxon>
        <taxon>Actinomycetes</taxon>
        <taxon>Kitasatosporales</taxon>
        <taxon>Streptomycetaceae</taxon>
        <taxon>Streptomyces</taxon>
        <taxon>Streptomyces aurantiacus group</taxon>
    </lineage>
</organism>
<sequence>MLLLEELKLVLSRYVTRLHDAPGPPRLIHRSHCWYIGDVICGGVASLRYTKSEVEERLGRGTVRLCFKCFPSK</sequence>
<accession>A0A101RLJ4</accession>
<gene>
    <name evidence="1" type="ORF">AQJ46_47035</name>
</gene>
<reference evidence="1 2" key="1">
    <citation type="submission" date="2015-10" db="EMBL/GenBank/DDBJ databases">
        <title>Draft genome sequence of Streptomyces canus DSM 40017, type strain for the species Streptomyces canus.</title>
        <authorList>
            <person name="Ruckert C."/>
            <person name="Winkler A."/>
            <person name="Kalinowski J."/>
            <person name="Kampfer P."/>
            <person name="Glaeser S."/>
        </authorList>
    </citation>
    <scope>NUCLEOTIDE SEQUENCE [LARGE SCALE GENOMIC DNA]</scope>
    <source>
        <strain evidence="1 2">DSM 40017</strain>
    </source>
</reference>
<protein>
    <submittedName>
        <fullName evidence="1">Uncharacterized protein</fullName>
    </submittedName>
</protein>
<dbReference type="STRING" id="58343.AQJ46_47035"/>
<comment type="caution">
    <text evidence="1">The sequence shown here is derived from an EMBL/GenBank/DDBJ whole genome shotgun (WGS) entry which is preliminary data.</text>
</comment>
<dbReference type="AlphaFoldDB" id="A0A101RLJ4"/>
<dbReference type="Proteomes" id="UP000053669">
    <property type="component" value="Unassembled WGS sequence"/>
</dbReference>
<evidence type="ECO:0000313" key="1">
    <source>
        <dbReference type="EMBL" id="KUN57623.1"/>
    </source>
</evidence>